<evidence type="ECO:0000313" key="7">
    <source>
        <dbReference type="Proteomes" id="UP001152797"/>
    </source>
</evidence>
<protein>
    <submittedName>
        <fullName evidence="6">Tyrosine-protein kinase ephrin type A/B receptor-like domain-containing protein</fullName>
    </submittedName>
</protein>
<reference evidence="5" key="1">
    <citation type="submission" date="2022-10" db="EMBL/GenBank/DDBJ databases">
        <authorList>
            <person name="Chen Y."/>
            <person name="Dougan E. K."/>
            <person name="Chan C."/>
            <person name="Rhodes N."/>
            <person name="Thang M."/>
        </authorList>
    </citation>
    <scope>NUCLEOTIDE SEQUENCE</scope>
</reference>
<sequence length="1091" mass="118150">MNPILEILLVALSLGVGTASSVSCLRDAIPAAERINITMDGVSMPLGIWQNAWDSSVIISQMYGIIASEVLGLHVEFATGPASELILGKLAGCAHQGFEIVGDCGPPRRFHVSFENWLTDSPWTQQWLTELEPYGAPINLGSIGYEGKSGMFVLNGSLHAGLQDSGLSLDFYRSYNLAFFDPSQYTAKVSEVDLALLKGCDSIELGYPGIADLYLKITGDDEGVLEAPSGKTLSCWQNKWWLAPACRSDMSKCVPVIMPFTGWGMPEMMQQAFWHGMPLAFASAIDVEFASLNRELQSLLYTWVPDTAFILDSPSPVIFPDHSREQYAEKVYKTMNSKVVLSKWASRGLQTAARYAFLVAERLEFSIEGINGLLRSHVLSGEDAWTTACTWLQQNPAAWRDWIASKTSCAVGFGLVDGSGLLVQNISQAVGCTHCPAGSKSTPMSDADGETFVCTPCPPGFSQENPFSTTCEPCRKGTVTNSYGSEACLPCSVGSYQNSTGQTLCISCGLRTTQLLGGVSYMDCVCNEGQIEEDGACLECPLGVNCPVGSTVALLSKAHETNALRIIEGFHSDPATPLQVHKCVSEKFCPGGPPGSCAGGRVGITCGACPNGEYWASKCEACTSATVVSWALGAAALAIGVVLSYYAITSSLSAKASVLMCTGVSIAIMVSFFQNLGVVNSIRMDWPPFLSKLFEVASVFLNLEAPGTACLVGTDVWQYGLQISFVYVVALMLPAAWVLSNIFLKRCGLAWDPLKTISVMGTIFQLGFTTLAALSRVPFVCYRHPTGQYSVAQHSNVLCGESPHMEAFGISLMVVLMIFLSACFYAAARAPTWSKKLPAIRFLIFRFRPQVWWFGLVLLVRGGVLPLCGVVVPDMPRFSLTMMGSILLTYLGVQMWLQPWKAPILNLVDSLSTGIFVLLLFVCLGLQNDDGGVEMEAFEILATLLSSSIAGILLLMLCTCVWSLFQRQVIGSHSDLILNLGRCATNEKVLDKLIEISHCISAAAEDQQHEWVRSLDNLTVYDLHAVDVVTEVLADAMLLQVSRRNFGSSSQQRVGTSRRRISEEREEAEVSEEAEDAPELGPSCARASCWV</sequence>
<evidence type="ECO:0000313" key="6">
    <source>
        <dbReference type="EMBL" id="CAL4781732.1"/>
    </source>
</evidence>
<feature type="transmembrane region" description="Helical" evidence="2">
    <location>
        <begin position="940"/>
        <end position="965"/>
    </location>
</feature>
<dbReference type="EMBL" id="CAMXCT010001949">
    <property type="protein sequence ID" value="CAI3994420.1"/>
    <property type="molecule type" value="Genomic_DNA"/>
</dbReference>
<keyword evidence="6" id="KW-0808">Transferase</keyword>
<evidence type="ECO:0000256" key="3">
    <source>
        <dbReference type="SAM" id="SignalP"/>
    </source>
</evidence>
<dbReference type="PANTHER" id="PTHR11319:SF35">
    <property type="entry name" value="OUTER MEMBRANE PROTEIN PMPC-RELATED"/>
    <property type="match status" value="1"/>
</dbReference>
<organism evidence="5">
    <name type="scientific">Cladocopium goreaui</name>
    <dbReference type="NCBI Taxonomy" id="2562237"/>
    <lineage>
        <taxon>Eukaryota</taxon>
        <taxon>Sar</taxon>
        <taxon>Alveolata</taxon>
        <taxon>Dinophyceae</taxon>
        <taxon>Suessiales</taxon>
        <taxon>Symbiodiniaceae</taxon>
        <taxon>Cladocopium</taxon>
    </lineage>
</organism>
<dbReference type="EMBL" id="CAMXCT030001949">
    <property type="protein sequence ID" value="CAL4781732.1"/>
    <property type="molecule type" value="Genomic_DNA"/>
</dbReference>
<feature type="transmembrane region" description="Helical" evidence="2">
    <location>
        <begin position="878"/>
        <end position="897"/>
    </location>
</feature>
<keyword evidence="3" id="KW-0732">Signal</keyword>
<feature type="transmembrane region" description="Helical" evidence="2">
    <location>
        <begin position="904"/>
        <end position="928"/>
    </location>
</feature>
<feature type="transmembrane region" description="Helical" evidence="2">
    <location>
        <begin position="658"/>
        <end position="679"/>
    </location>
</feature>
<evidence type="ECO:0000313" key="5">
    <source>
        <dbReference type="EMBL" id="CAI3994420.1"/>
    </source>
</evidence>
<feature type="chain" id="PRO_5043270682" evidence="3">
    <location>
        <begin position="20"/>
        <end position="1091"/>
    </location>
</feature>
<feature type="transmembrane region" description="Helical" evidence="2">
    <location>
        <begin position="627"/>
        <end position="646"/>
    </location>
</feature>
<dbReference type="EMBL" id="CAMXCT020001949">
    <property type="protein sequence ID" value="CAL1147795.1"/>
    <property type="molecule type" value="Genomic_DNA"/>
</dbReference>
<name>A0A9P1CN10_9DINO</name>
<evidence type="ECO:0000259" key="4">
    <source>
        <dbReference type="Pfam" id="PF07699"/>
    </source>
</evidence>
<accession>A0A9P1CN10</accession>
<evidence type="ECO:0000256" key="2">
    <source>
        <dbReference type="SAM" id="Phobius"/>
    </source>
</evidence>
<dbReference type="Gene3D" id="2.10.50.10">
    <property type="entry name" value="Tumor Necrosis Factor Receptor, subunit A, domain 2"/>
    <property type="match status" value="1"/>
</dbReference>
<reference evidence="6 7" key="2">
    <citation type="submission" date="2024-05" db="EMBL/GenBank/DDBJ databases">
        <authorList>
            <person name="Chen Y."/>
            <person name="Shah S."/>
            <person name="Dougan E. K."/>
            <person name="Thang M."/>
            <person name="Chan C."/>
        </authorList>
    </citation>
    <scope>NUCLEOTIDE SEQUENCE [LARGE SCALE GENOMIC DNA]</scope>
</reference>
<gene>
    <name evidence="5" type="ORF">C1SCF055_LOCUS21067</name>
</gene>
<dbReference type="PANTHER" id="PTHR11319">
    <property type="entry name" value="G PROTEIN-COUPLED RECEPTOR-RELATED"/>
    <property type="match status" value="1"/>
</dbReference>
<dbReference type="AlphaFoldDB" id="A0A9P1CN10"/>
<keyword evidence="2" id="KW-0472">Membrane</keyword>
<dbReference type="OrthoDB" id="413581at2759"/>
<feature type="compositionally biased region" description="Acidic residues" evidence="1">
    <location>
        <begin position="1064"/>
        <end position="1078"/>
    </location>
</feature>
<keyword evidence="6" id="KW-0418">Kinase</keyword>
<evidence type="ECO:0000256" key="1">
    <source>
        <dbReference type="SAM" id="MobiDB-lite"/>
    </source>
</evidence>
<comment type="caution">
    <text evidence="5">The sequence shown here is derived from an EMBL/GenBank/DDBJ whole genome shotgun (WGS) entry which is preliminary data.</text>
</comment>
<feature type="transmembrane region" description="Helical" evidence="2">
    <location>
        <begin position="807"/>
        <end position="830"/>
    </location>
</feature>
<proteinExistence type="predicted"/>
<keyword evidence="2" id="KW-0812">Transmembrane</keyword>
<feature type="region of interest" description="Disordered" evidence="1">
    <location>
        <begin position="1050"/>
        <end position="1091"/>
    </location>
</feature>
<dbReference type="SUPFAM" id="SSF57184">
    <property type="entry name" value="Growth factor receptor domain"/>
    <property type="match status" value="1"/>
</dbReference>
<feature type="transmembrane region" description="Helical" evidence="2">
    <location>
        <begin position="851"/>
        <end position="872"/>
    </location>
</feature>
<keyword evidence="7" id="KW-1185">Reference proteome</keyword>
<keyword evidence="6" id="KW-0675">Receptor</keyword>
<feature type="domain" description="Tyrosine-protein kinase ephrin type A/B receptor-like" evidence="4">
    <location>
        <begin position="477"/>
        <end position="514"/>
    </location>
</feature>
<dbReference type="Pfam" id="PF07699">
    <property type="entry name" value="Ephrin_rec_like"/>
    <property type="match status" value="1"/>
</dbReference>
<keyword evidence="2" id="KW-1133">Transmembrane helix</keyword>
<dbReference type="Proteomes" id="UP001152797">
    <property type="component" value="Unassembled WGS sequence"/>
</dbReference>
<feature type="transmembrane region" description="Helical" evidence="2">
    <location>
        <begin position="756"/>
        <end position="775"/>
    </location>
</feature>
<dbReference type="InterPro" id="IPR011641">
    <property type="entry name" value="Tyr-kin_ephrin_A/B_rcpt-like"/>
</dbReference>
<feature type="signal peptide" evidence="3">
    <location>
        <begin position="1"/>
        <end position="19"/>
    </location>
</feature>
<dbReference type="GO" id="GO:0016301">
    <property type="term" value="F:kinase activity"/>
    <property type="evidence" value="ECO:0007669"/>
    <property type="project" value="UniProtKB-KW"/>
</dbReference>
<dbReference type="InterPro" id="IPR009030">
    <property type="entry name" value="Growth_fac_rcpt_cys_sf"/>
</dbReference>
<dbReference type="SMART" id="SM01411">
    <property type="entry name" value="Ephrin_rec_like"/>
    <property type="match status" value="2"/>
</dbReference>
<feature type="transmembrane region" description="Helical" evidence="2">
    <location>
        <begin position="725"/>
        <end position="744"/>
    </location>
</feature>